<organism evidence="1">
    <name type="scientific">Anguilla anguilla</name>
    <name type="common">European freshwater eel</name>
    <name type="synonym">Muraena anguilla</name>
    <dbReference type="NCBI Taxonomy" id="7936"/>
    <lineage>
        <taxon>Eukaryota</taxon>
        <taxon>Metazoa</taxon>
        <taxon>Chordata</taxon>
        <taxon>Craniata</taxon>
        <taxon>Vertebrata</taxon>
        <taxon>Euteleostomi</taxon>
        <taxon>Actinopterygii</taxon>
        <taxon>Neopterygii</taxon>
        <taxon>Teleostei</taxon>
        <taxon>Anguilliformes</taxon>
        <taxon>Anguillidae</taxon>
        <taxon>Anguilla</taxon>
    </lineage>
</organism>
<proteinExistence type="predicted"/>
<sequence>MSAKHRNNVTALCY</sequence>
<protein>
    <submittedName>
        <fullName evidence="1">Uncharacterized protein</fullName>
    </submittedName>
</protein>
<dbReference type="EMBL" id="GBXM01081189">
    <property type="protein sequence ID" value="JAH27388.1"/>
    <property type="molecule type" value="Transcribed_RNA"/>
</dbReference>
<name>A0A0E9RGB8_ANGAN</name>
<evidence type="ECO:0000313" key="1">
    <source>
        <dbReference type="EMBL" id="JAH27388.1"/>
    </source>
</evidence>
<accession>A0A0E9RGB8</accession>
<reference evidence="1" key="2">
    <citation type="journal article" date="2015" name="Fish Shellfish Immunol.">
        <title>Early steps in the European eel (Anguilla anguilla)-Vibrio vulnificus interaction in the gills: Role of the RtxA13 toxin.</title>
        <authorList>
            <person name="Callol A."/>
            <person name="Pajuelo D."/>
            <person name="Ebbesson L."/>
            <person name="Teles M."/>
            <person name="MacKenzie S."/>
            <person name="Amaro C."/>
        </authorList>
    </citation>
    <scope>NUCLEOTIDE SEQUENCE</scope>
</reference>
<reference evidence="1" key="1">
    <citation type="submission" date="2014-11" db="EMBL/GenBank/DDBJ databases">
        <authorList>
            <person name="Amaro Gonzalez C."/>
        </authorList>
    </citation>
    <scope>NUCLEOTIDE SEQUENCE</scope>
</reference>